<reference evidence="3" key="1">
    <citation type="submission" date="2023-12" db="EMBL/GenBank/DDBJ databases">
        <title>Fervidustalea candida gen. nov., sp. nov., a novel member of the family Paenibacillaceae isolated from a geothermal area.</title>
        <authorList>
            <person name="Li W.-J."/>
            <person name="Jiao J.-Y."/>
            <person name="Chen Y."/>
        </authorList>
    </citation>
    <scope>NUCLEOTIDE SEQUENCE</scope>
    <source>
        <strain evidence="3">SYSU GA230002</strain>
    </source>
</reference>
<organism evidence="3 4">
    <name type="scientific">Ferviditalea candida</name>
    <dbReference type="NCBI Taxonomy" id="3108399"/>
    <lineage>
        <taxon>Bacteria</taxon>
        <taxon>Bacillati</taxon>
        <taxon>Bacillota</taxon>
        <taxon>Bacilli</taxon>
        <taxon>Bacillales</taxon>
        <taxon>Paenibacillaceae</taxon>
        <taxon>Ferviditalea</taxon>
    </lineage>
</organism>
<accession>A0ABU5ZGW6</accession>
<evidence type="ECO:0000256" key="1">
    <source>
        <dbReference type="SAM" id="MobiDB-lite"/>
    </source>
</evidence>
<keyword evidence="2" id="KW-0472">Membrane</keyword>
<feature type="transmembrane region" description="Helical" evidence="2">
    <location>
        <begin position="7"/>
        <end position="25"/>
    </location>
</feature>
<sequence length="99" mass="11717">MRNRQQIVIYIVAILFAIGFITSVAYNFRQWLIPLVVFGIVFVLYKFPPKRYGRNRSYQRTGYRPGTKKDSQAKRNKARFRVIEGNKNSGDDNETPRYH</sequence>
<gene>
    <name evidence="3" type="ORF">VF724_07265</name>
</gene>
<dbReference type="EMBL" id="JAYJLD010000008">
    <property type="protein sequence ID" value="MEB3101463.1"/>
    <property type="molecule type" value="Genomic_DNA"/>
</dbReference>
<name>A0ABU5ZGW6_9BACL</name>
<dbReference type="RefSeq" id="WP_371753582.1">
    <property type="nucleotide sequence ID" value="NZ_JAYJLD010000008.1"/>
</dbReference>
<keyword evidence="2" id="KW-1133">Transmembrane helix</keyword>
<keyword evidence="2" id="KW-0812">Transmembrane</keyword>
<dbReference type="Proteomes" id="UP001310386">
    <property type="component" value="Unassembled WGS sequence"/>
</dbReference>
<evidence type="ECO:0000313" key="4">
    <source>
        <dbReference type="Proteomes" id="UP001310386"/>
    </source>
</evidence>
<comment type="caution">
    <text evidence="3">The sequence shown here is derived from an EMBL/GenBank/DDBJ whole genome shotgun (WGS) entry which is preliminary data.</text>
</comment>
<protein>
    <submittedName>
        <fullName evidence="3">Uncharacterized protein</fullName>
    </submittedName>
</protein>
<evidence type="ECO:0000313" key="3">
    <source>
        <dbReference type="EMBL" id="MEB3101463.1"/>
    </source>
</evidence>
<feature type="region of interest" description="Disordered" evidence="1">
    <location>
        <begin position="52"/>
        <end position="99"/>
    </location>
</feature>
<proteinExistence type="predicted"/>
<evidence type="ECO:0000256" key="2">
    <source>
        <dbReference type="SAM" id="Phobius"/>
    </source>
</evidence>
<feature type="transmembrane region" description="Helical" evidence="2">
    <location>
        <begin position="31"/>
        <end position="47"/>
    </location>
</feature>
<keyword evidence="4" id="KW-1185">Reference proteome</keyword>